<dbReference type="EMBL" id="UINC01001449">
    <property type="protein sequence ID" value="SUZ80958.1"/>
    <property type="molecule type" value="Genomic_DNA"/>
</dbReference>
<evidence type="ECO:0000256" key="7">
    <source>
        <dbReference type="ARBA" id="ARBA00047407"/>
    </source>
</evidence>
<feature type="region of interest" description="Disordered" evidence="8">
    <location>
        <begin position="107"/>
        <end position="132"/>
    </location>
</feature>
<dbReference type="SUPFAM" id="SSF75304">
    <property type="entry name" value="Amidase signature (AS) enzymes"/>
    <property type="match status" value="1"/>
</dbReference>
<dbReference type="InterPro" id="IPR036928">
    <property type="entry name" value="AS_sf"/>
</dbReference>
<dbReference type="AlphaFoldDB" id="A0A381QQ94"/>
<evidence type="ECO:0000256" key="3">
    <source>
        <dbReference type="ARBA" id="ARBA00022598"/>
    </source>
</evidence>
<evidence type="ECO:0000256" key="1">
    <source>
        <dbReference type="ARBA" id="ARBA00008069"/>
    </source>
</evidence>
<dbReference type="PANTHER" id="PTHR11895">
    <property type="entry name" value="TRANSAMIDASE"/>
    <property type="match status" value="1"/>
</dbReference>
<name>A0A381QQ94_9ZZZZ</name>
<evidence type="ECO:0000259" key="9">
    <source>
        <dbReference type="Pfam" id="PF01425"/>
    </source>
</evidence>
<dbReference type="NCBIfam" id="TIGR00132">
    <property type="entry name" value="gatA"/>
    <property type="match status" value="1"/>
</dbReference>
<evidence type="ECO:0000256" key="5">
    <source>
        <dbReference type="ARBA" id="ARBA00022840"/>
    </source>
</evidence>
<dbReference type="InterPro" id="IPR023631">
    <property type="entry name" value="Amidase_dom"/>
</dbReference>
<evidence type="ECO:0000256" key="6">
    <source>
        <dbReference type="ARBA" id="ARBA00022917"/>
    </source>
</evidence>
<protein>
    <recommendedName>
        <fullName evidence="2">glutaminyl-tRNA synthase (glutamine-hydrolyzing)</fullName>
        <ecNumber evidence="2">6.3.5.7</ecNumber>
    </recommendedName>
</protein>
<dbReference type="PANTHER" id="PTHR11895:SF151">
    <property type="entry name" value="GLUTAMYL-TRNA(GLN) AMIDOTRANSFERASE SUBUNIT A"/>
    <property type="match status" value="1"/>
</dbReference>
<dbReference type="HAMAP" id="MF_00120">
    <property type="entry name" value="GatA"/>
    <property type="match status" value="1"/>
</dbReference>
<dbReference type="PROSITE" id="PS00571">
    <property type="entry name" value="AMIDASES"/>
    <property type="match status" value="1"/>
</dbReference>
<comment type="similarity">
    <text evidence="1">Belongs to the amidase family. GatA subfamily.</text>
</comment>
<feature type="domain" description="Amidase" evidence="9">
    <location>
        <begin position="28"/>
        <end position="443"/>
    </location>
</feature>
<keyword evidence="6" id="KW-0648">Protein biosynthesis</keyword>
<dbReference type="GO" id="GO:0050567">
    <property type="term" value="F:glutaminyl-tRNA synthase (glutamine-hydrolyzing) activity"/>
    <property type="evidence" value="ECO:0007669"/>
    <property type="project" value="UniProtKB-EC"/>
</dbReference>
<accession>A0A381QQ94</accession>
<dbReference type="Gene3D" id="3.90.1300.10">
    <property type="entry name" value="Amidase signature (AS) domain"/>
    <property type="match status" value="1"/>
</dbReference>
<evidence type="ECO:0000256" key="4">
    <source>
        <dbReference type="ARBA" id="ARBA00022741"/>
    </source>
</evidence>
<dbReference type="GO" id="GO:0030956">
    <property type="term" value="C:glutamyl-tRNA(Gln) amidotransferase complex"/>
    <property type="evidence" value="ECO:0007669"/>
    <property type="project" value="InterPro"/>
</dbReference>
<dbReference type="InterPro" id="IPR004412">
    <property type="entry name" value="GatA"/>
</dbReference>
<organism evidence="10">
    <name type="scientific">marine metagenome</name>
    <dbReference type="NCBI Taxonomy" id="408172"/>
    <lineage>
        <taxon>unclassified sequences</taxon>
        <taxon>metagenomes</taxon>
        <taxon>ecological metagenomes</taxon>
    </lineage>
</organism>
<reference evidence="10" key="1">
    <citation type="submission" date="2018-05" db="EMBL/GenBank/DDBJ databases">
        <authorList>
            <person name="Lanie J.A."/>
            <person name="Ng W.-L."/>
            <person name="Kazmierczak K.M."/>
            <person name="Andrzejewski T.M."/>
            <person name="Davidsen T.M."/>
            <person name="Wayne K.J."/>
            <person name="Tettelin H."/>
            <person name="Glass J.I."/>
            <person name="Rusch D."/>
            <person name="Podicherti R."/>
            <person name="Tsui H.-C.T."/>
            <person name="Winkler M.E."/>
        </authorList>
    </citation>
    <scope>NUCLEOTIDE SEQUENCE</scope>
</reference>
<evidence type="ECO:0000256" key="8">
    <source>
        <dbReference type="SAM" id="MobiDB-lite"/>
    </source>
</evidence>
<dbReference type="Pfam" id="PF01425">
    <property type="entry name" value="Amidase"/>
    <property type="match status" value="1"/>
</dbReference>
<dbReference type="EC" id="6.3.5.7" evidence="2"/>
<dbReference type="GO" id="GO:0005739">
    <property type="term" value="C:mitochondrion"/>
    <property type="evidence" value="ECO:0007669"/>
    <property type="project" value="UniProtKB-ARBA"/>
</dbReference>
<dbReference type="GO" id="GO:0006412">
    <property type="term" value="P:translation"/>
    <property type="evidence" value="ECO:0007669"/>
    <property type="project" value="UniProtKB-KW"/>
</dbReference>
<feature type="non-terminal residue" evidence="10">
    <location>
        <position position="1"/>
    </location>
</feature>
<dbReference type="GO" id="GO:0005524">
    <property type="term" value="F:ATP binding"/>
    <property type="evidence" value="ECO:0007669"/>
    <property type="project" value="UniProtKB-KW"/>
</dbReference>
<dbReference type="InterPro" id="IPR000120">
    <property type="entry name" value="Amidase"/>
</dbReference>
<dbReference type="InterPro" id="IPR020556">
    <property type="entry name" value="Amidase_CS"/>
</dbReference>
<keyword evidence="3" id="KW-0436">Ligase</keyword>
<proteinExistence type="inferred from homology"/>
<gene>
    <name evidence="10" type="ORF">METZ01_LOCUS33812</name>
</gene>
<evidence type="ECO:0000313" key="10">
    <source>
        <dbReference type="EMBL" id="SUZ80958.1"/>
    </source>
</evidence>
<evidence type="ECO:0000256" key="2">
    <source>
        <dbReference type="ARBA" id="ARBA00012739"/>
    </source>
</evidence>
<sequence length="461" mass="48202">VDPTEPARAAVARLHEQNGGPQGLNAFLAALSSAEASALEVTGDPGRLRGVPIAVKDNMTTVGFPTTCGSKILEGYQSPYEATVVRRLREEGATIVGKTNLDEFAMGSSTENSAYGPVRNPRDPARVPGGSSGGSAAAVAAGIVPGALGSDTGGSVRQPASFCGVVGIKPTYGRVSRYGLVAFASSLDQVGMFGSTVADAAELLQVVAGHDPRDSTSVDRLVPDFSDERDAGAEGLVVGVPTEYFGDALEAGVQARCRAALDALEARGSRIREVSLPNTPYALSAYYVIAMAEASSNLSRFDGVRYGLRDSAGEDLGAMYERTRTAGFGPEVKRRILLGTFALTAGYHDQYYGRAQRARSLVSTDFETAFGEGVDVLFTPTSPTVAFPLGERVEDPLQMYLADVFTVTANLAGLPAISVPVGTSDGLPVGGQLIAPKWGESTLFRAAFALEGAMENRDRDE</sequence>
<comment type="catalytic activity">
    <reaction evidence="7">
        <text>L-glutamyl-tRNA(Gln) + L-glutamine + ATP + H2O = L-glutaminyl-tRNA(Gln) + L-glutamate + ADP + phosphate + H(+)</text>
        <dbReference type="Rhea" id="RHEA:17521"/>
        <dbReference type="Rhea" id="RHEA-COMP:9681"/>
        <dbReference type="Rhea" id="RHEA-COMP:9684"/>
        <dbReference type="ChEBI" id="CHEBI:15377"/>
        <dbReference type="ChEBI" id="CHEBI:15378"/>
        <dbReference type="ChEBI" id="CHEBI:29985"/>
        <dbReference type="ChEBI" id="CHEBI:30616"/>
        <dbReference type="ChEBI" id="CHEBI:43474"/>
        <dbReference type="ChEBI" id="CHEBI:58359"/>
        <dbReference type="ChEBI" id="CHEBI:78520"/>
        <dbReference type="ChEBI" id="CHEBI:78521"/>
        <dbReference type="ChEBI" id="CHEBI:456216"/>
        <dbReference type="EC" id="6.3.5.7"/>
    </reaction>
</comment>
<keyword evidence="4" id="KW-0547">Nucleotide-binding</keyword>
<keyword evidence="5" id="KW-0067">ATP-binding</keyword>